<name>A0ACB6Z3F7_THEGA</name>
<keyword evidence="2" id="KW-1185">Reference proteome</keyword>
<reference evidence="1" key="1">
    <citation type="submission" date="2019-10" db="EMBL/GenBank/DDBJ databases">
        <authorList>
            <consortium name="DOE Joint Genome Institute"/>
            <person name="Kuo A."/>
            <person name="Miyauchi S."/>
            <person name="Kiss E."/>
            <person name="Drula E."/>
            <person name="Kohler A."/>
            <person name="Sanchez-Garcia M."/>
            <person name="Andreopoulos B."/>
            <person name="Barry K.W."/>
            <person name="Bonito G."/>
            <person name="Buee M."/>
            <person name="Carver A."/>
            <person name="Chen C."/>
            <person name="Cichocki N."/>
            <person name="Clum A."/>
            <person name="Culley D."/>
            <person name="Crous P.W."/>
            <person name="Fauchery L."/>
            <person name="Girlanda M."/>
            <person name="Hayes R."/>
            <person name="Keri Z."/>
            <person name="Labutti K."/>
            <person name="Lipzen A."/>
            <person name="Lombard V."/>
            <person name="Magnuson J."/>
            <person name="Maillard F."/>
            <person name="Morin E."/>
            <person name="Murat C."/>
            <person name="Nolan M."/>
            <person name="Ohm R."/>
            <person name="Pangilinan J."/>
            <person name="Pereira M."/>
            <person name="Perotto S."/>
            <person name="Peter M."/>
            <person name="Riley R."/>
            <person name="Sitrit Y."/>
            <person name="Stielow B."/>
            <person name="Szollosi G."/>
            <person name="Zifcakova L."/>
            <person name="Stursova M."/>
            <person name="Spatafora J.W."/>
            <person name="Tedersoo L."/>
            <person name="Vaario L.-M."/>
            <person name="Yamada A."/>
            <person name="Yan M."/>
            <person name="Wang P."/>
            <person name="Xu J."/>
            <person name="Bruns T."/>
            <person name="Baldrian P."/>
            <person name="Vilgalys R."/>
            <person name="Henrissat B."/>
            <person name="Grigoriev I.V."/>
            <person name="Hibbett D."/>
            <person name="Nagy L.G."/>
            <person name="Martin F.M."/>
        </authorList>
    </citation>
    <scope>NUCLEOTIDE SEQUENCE</scope>
    <source>
        <strain evidence="1">P2</strain>
    </source>
</reference>
<dbReference type="EMBL" id="MU118161">
    <property type="protein sequence ID" value="KAF9644097.1"/>
    <property type="molecule type" value="Genomic_DNA"/>
</dbReference>
<dbReference type="Proteomes" id="UP000886501">
    <property type="component" value="Unassembled WGS sequence"/>
</dbReference>
<organism evidence="1 2">
    <name type="scientific">Thelephora ganbajun</name>
    <name type="common">Ganba fungus</name>
    <dbReference type="NCBI Taxonomy" id="370292"/>
    <lineage>
        <taxon>Eukaryota</taxon>
        <taxon>Fungi</taxon>
        <taxon>Dikarya</taxon>
        <taxon>Basidiomycota</taxon>
        <taxon>Agaricomycotina</taxon>
        <taxon>Agaricomycetes</taxon>
        <taxon>Thelephorales</taxon>
        <taxon>Thelephoraceae</taxon>
        <taxon>Thelephora</taxon>
    </lineage>
</organism>
<evidence type="ECO:0000313" key="2">
    <source>
        <dbReference type="Proteomes" id="UP000886501"/>
    </source>
</evidence>
<reference evidence="1" key="2">
    <citation type="journal article" date="2020" name="Nat. Commun.">
        <title>Large-scale genome sequencing of mycorrhizal fungi provides insights into the early evolution of symbiotic traits.</title>
        <authorList>
            <person name="Miyauchi S."/>
            <person name="Kiss E."/>
            <person name="Kuo A."/>
            <person name="Drula E."/>
            <person name="Kohler A."/>
            <person name="Sanchez-Garcia M."/>
            <person name="Morin E."/>
            <person name="Andreopoulos B."/>
            <person name="Barry K.W."/>
            <person name="Bonito G."/>
            <person name="Buee M."/>
            <person name="Carver A."/>
            <person name="Chen C."/>
            <person name="Cichocki N."/>
            <person name="Clum A."/>
            <person name="Culley D."/>
            <person name="Crous P.W."/>
            <person name="Fauchery L."/>
            <person name="Girlanda M."/>
            <person name="Hayes R.D."/>
            <person name="Keri Z."/>
            <person name="LaButti K."/>
            <person name="Lipzen A."/>
            <person name="Lombard V."/>
            <person name="Magnuson J."/>
            <person name="Maillard F."/>
            <person name="Murat C."/>
            <person name="Nolan M."/>
            <person name="Ohm R.A."/>
            <person name="Pangilinan J."/>
            <person name="Pereira M.F."/>
            <person name="Perotto S."/>
            <person name="Peter M."/>
            <person name="Pfister S."/>
            <person name="Riley R."/>
            <person name="Sitrit Y."/>
            <person name="Stielow J.B."/>
            <person name="Szollosi G."/>
            <person name="Zifcakova L."/>
            <person name="Stursova M."/>
            <person name="Spatafora J.W."/>
            <person name="Tedersoo L."/>
            <person name="Vaario L.M."/>
            <person name="Yamada A."/>
            <person name="Yan M."/>
            <person name="Wang P."/>
            <person name="Xu J."/>
            <person name="Bruns T."/>
            <person name="Baldrian P."/>
            <person name="Vilgalys R."/>
            <person name="Dunand C."/>
            <person name="Henrissat B."/>
            <person name="Grigoriev I.V."/>
            <person name="Hibbett D."/>
            <person name="Nagy L.G."/>
            <person name="Martin F.M."/>
        </authorList>
    </citation>
    <scope>NUCLEOTIDE SEQUENCE</scope>
    <source>
        <strain evidence="1">P2</strain>
    </source>
</reference>
<protein>
    <submittedName>
        <fullName evidence="1">Uncharacterized protein</fullName>
    </submittedName>
</protein>
<gene>
    <name evidence="1" type="ORF">BDM02DRAFT_3131979</name>
</gene>
<proteinExistence type="predicted"/>
<evidence type="ECO:0000313" key="1">
    <source>
        <dbReference type="EMBL" id="KAF9644097.1"/>
    </source>
</evidence>
<sequence>MEFVLDNPSELSWSGLVLEHLQGVYEDATPTVVREDEGLQIPLHDDRNKFRIPLYLKFEGLVRVMDVQLRTCGTVSVMCKEGTELRAEFTTNDGERRSNSRHLGKVLFDDGGSQTTNKSDDVERQTVLFRGTSLRKIDKLRAADHSPQDIRIFRSELEKGLRGKYSRYSTTTEPAVKFKTRSRSHPETRFYVIQNNKLLRIFEAQAQVWVGFVNASE</sequence>
<comment type="caution">
    <text evidence="1">The sequence shown here is derived from an EMBL/GenBank/DDBJ whole genome shotgun (WGS) entry which is preliminary data.</text>
</comment>
<accession>A0ACB6Z3F7</accession>